<sequence length="228" mass="25466">MFVGHYSAALAGKVLKPGIPLWHLFLAVQFVDFVWAFLIMSGVERVRFTPGFMDASMLDLYYMPFTHSLVANVIWAALAGVLYGWVWQGKRKWLAGLVMSSAVFSHWLLDLVAHGPDLAILFGEPKLGLGLWHSLFWTQLVELGAMLAGAGLYIWIVKPRGLWPVLAFAILIMAMVAMQFINHQPVDTPPSVTEFALTALFAYTFLTCLAWLTDLAMARQKTMADETD</sequence>
<feature type="transmembrane region" description="Helical" evidence="1">
    <location>
        <begin position="162"/>
        <end position="181"/>
    </location>
</feature>
<comment type="caution">
    <text evidence="2">The sequence shown here is derived from an EMBL/GenBank/DDBJ whole genome shotgun (WGS) entry which is preliminary data.</text>
</comment>
<accession>A0ABW1S7A1</accession>
<dbReference type="RefSeq" id="WP_377376491.1">
    <property type="nucleotide sequence ID" value="NZ_JBHSSW010000005.1"/>
</dbReference>
<keyword evidence="1" id="KW-1133">Transmembrane helix</keyword>
<proteinExistence type="predicted"/>
<organism evidence="2 3">
    <name type="scientific">Ponticaulis profundi</name>
    <dbReference type="NCBI Taxonomy" id="2665222"/>
    <lineage>
        <taxon>Bacteria</taxon>
        <taxon>Pseudomonadati</taxon>
        <taxon>Pseudomonadota</taxon>
        <taxon>Alphaproteobacteria</taxon>
        <taxon>Hyphomonadales</taxon>
        <taxon>Hyphomonadaceae</taxon>
        <taxon>Ponticaulis</taxon>
    </lineage>
</organism>
<dbReference type="Proteomes" id="UP001596303">
    <property type="component" value="Unassembled WGS sequence"/>
</dbReference>
<feature type="transmembrane region" description="Helical" evidence="1">
    <location>
        <begin position="93"/>
        <end position="115"/>
    </location>
</feature>
<dbReference type="EMBL" id="JBHSSW010000005">
    <property type="protein sequence ID" value="MFC6197500.1"/>
    <property type="molecule type" value="Genomic_DNA"/>
</dbReference>
<feature type="transmembrane region" description="Helical" evidence="1">
    <location>
        <begin position="135"/>
        <end position="155"/>
    </location>
</feature>
<name>A0ABW1S7A1_9PROT</name>
<feature type="transmembrane region" description="Helical" evidence="1">
    <location>
        <begin position="21"/>
        <end position="40"/>
    </location>
</feature>
<evidence type="ECO:0000313" key="3">
    <source>
        <dbReference type="Proteomes" id="UP001596303"/>
    </source>
</evidence>
<keyword evidence="1" id="KW-0812">Transmembrane</keyword>
<evidence type="ECO:0008006" key="4">
    <source>
        <dbReference type="Google" id="ProtNLM"/>
    </source>
</evidence>
<evidence type="ECO:0000256" key="1">
    <source>
        <dbReference type="SAM" id="Phobius"/>
    </source>
</evidence>
<protein>
    <recommendedName>
        <fullName evidence="4">Permease</fullName>
    </recommendedName>
</protein>
<keyword evidence="3" id="KW-1185">Reference proteome</keyword>
<keyword evidence="1" id="KW-0472">Membrane</keyword>
<reference evidence="3" key="1">
    <citation type="journal article" date="2019" name="Int. J. Syst. Evol. Microbiol.">
        <title>The Global Catalogue of Microorganisms (GCM) 10K type strain sequencing project: providing services to taxonomists for standard genome sequencing and annotation.</title>
        <authorList>
            <consortium name="The Broad Institute Genomics Platform"/>
            <consortium name="The Broad Institute Genome Sequencing Center for Infectious Disease"/>
            <person name="Wu L."/>
            <person name="Ma J."/>
        </authorList>
    </citation>
    <scope>NUCLEOTIDE SEQUENCE [LARGE SCALE GENOMIC DNA]</scope>
    <source>
        <strain evidence="3">CGMCC-1.15741</strain>
    </source>
</reference>
<feature type="transmembrane region" description="Helical" evidence="1">
    <location>
        <begin position="60"/>
        <end position="86"/>
    </location>
</feature>
<gene>
    <name evidence="2" type="ORF">ACFQDM_05395</name>
</gene>
<evidence type="ECO:0000313" key="2">
    <source>
        <dbReference type="EMBL" id="MFC6197500.1"/>
    </source>
</evidence>
<feature type="transmembrane region" description="Helical" evidence="1">
    <location>
        <begin position="193"/>
        <end position="213"/>
    </location>
</feature>